<proteinExistence type="inferred from homology"/>
<comment type="similarity">
    <text evidence="4 19">Belongs to the CobS family.</text>
</comment>
<evidence type="ECO:0000256" key="14">
    <source>
        <dbReference type="ARBA" id="ARBA00025228"/>
    </source>
</evidence>
<dbReference type="Proteomes" id="UP000019849">
    <property type="component" value="Unassembled WGS sequence"/>
</dbReference>
<reference evidence="20 22" key="1">
    <citation type="submission" date="2014-02" db="EMBL/GenBank/DDBJ databases">
        <title>Aquamicrobium defluvii Genome sequencing.</title>
        <authorList>
            <person name="Wang X."/>
        </authorList>
    </citation>
    <scope>NUCLEOTIDE SEQUENCE [LARGE SCALE GENOMIC DNA]</scope>
    <source>
        <strain evidence="20 22">W13Z1</strain>
    </source>
</reference>
<comment type="cofactor">
    <cofactor evidence="1 19">
        <name>Mg(2+)</name>
        <dbReference type="ChEBI" id="CHEBI:18420"/>
    </cofactor>
</comment>
<dbReference type="PANTHER" id="PTHR34148:SF1">
    <property type="entry name" value="ADENOSYLCOBINAMIDE-GDP RIBAZOLETRANSFERASE"/>
    <property type="match status" value="1"/>
</dbReference>
<feature type="transmembrane region" description="Helical" evidence="19">
    <location>
        <begin position="35"/>
        <end position="62"/>
    </location>
</feature>
<dbReference type="InterPro" id="IPR003805">
    <property type="entry name" value="CobS"/>
</dbReference>
<dbReference type="AlphaFoldDB" id="A0A011VNM4"/>
<feature type="transmembrane region" description="Helical" evidence="19">
    <location>
        <begin position="182"/>
        <end position="213"/>
    </location>
</feature>
<dbReference type="OrthoDB" id="9794626at2"/>
<evidence type="ECO:0000256" key="5">
    <source>
        <dbReference type="ARBA" id="ARBA00013200"/>
    </source>
</evidence>
<evidence type="ECO:0000256" key="6">
    <source>
        <dbReference type="ARBA" id="ARBA00015850"/>
    </source>
</evidence>
<evidence type="ECO:0000256" key="2">
    <source>
        <dbReference type="ARBA" id="ARBA00004651"/>
    </source>
</evidence>
<reference evidence="21 23" key="2">
    <citation type="submission" date="2019-03" db="EMBL/GenBank/DDBJ databases">
        <title>Genomic Encyclopedia of Type Strains, Phase IV (KMG-IV): sequencing the most valuable type-strain genomes for metagenomic binning, comparative biology and taxonomic classification.</title>
        <authorList>
            <person name="Goeker M."/>
        </authorList>
    </citation>
    <scope>NUCLEOTIDE SEQUENCE [LARGE SCALE GENOMIC DNA]</scope>
    <source>
        <strain evidence="21 23">DSM 11603</strain>
    </source>
</reference>
<evidence type="ECO:0000256" key="3">
    <source>
        <dbReference type="ARBA" id="ARBA00004663"/>
    </source>
</evidence>
<evidence type="ECO:0000256" key="9">
    <source>
        <dbReference type="ARBA" id="ARBA00022679"/>
    </source>
</evidence>
<dbReference type="NCBIfam" id="TIGR00317">
    <property type="entry name" value="cobS"/>
    <property type="match status" value="1"/>
</dbReference>
<evidence type="ECO:0000256" key="16">
    <source>
        <dbReference type="ARBA" id="ARBA00032853"/>
    </source>
</evidence>
<evidence type="ECO:0000256" key="12">
    <source>
        <dbReference type="ARBA" id="ARBA00022989"/>
    </source>
</evidence>
<evidence type="ECO:0000256" key="10">
    <source>
        <dbReference type="ARBA" id="ARBA00022692"/>
    </source>
</evidence>
<evidence type="ECO:0000313" key="20">
    <source>
        <dbReference type="EMBL" id="EXL09935.1"/>
    </source>
</evidence>
<dbReference type="PANTHER" id="PTHR34148">
    <property type="entry name" value="ADENOSYLCOBINAMIDE-GDP RIBAZOLETRANSFERASE"/>
    <property type="match status" value="1"/>
</dbReference>
<evidence type="ECO:0000256" key="11">
    <source>
        <dbReference type="ARBA" id="ARBA00022842"/>
    </source>
</evidence>
<gene>
    <name evidence="19" type="primary">cobS</name>
    <name evidence="20" type="ORF">BG36_18410</name>
    <name evidence="21" type="ORF">DES43_10199</name>
</gene>
<dbReference type="GO" id="GO:0051073">
    <property type="term" value="F:adenosylcobinamide-GDP ribazoletransferase activity"/>
    <property type="evidence" value="ECO:0007669"/>
    <property type="project" value="UniProtKB-UniRule"/>
</dbReference>
<dbReference type="EMBL" id="SNZF01000001">
    <property type="protein sequence ID" value="TDR38033.1"/>
    <property type="molecule type" value="Genomic_DNA"/>
</dbReference>
<keyword evidence="13 19" id="KW-0472">Membrane</keyword>
<evidence type="ECO:0000313" key="23">
    <source>
        <dbReference type="Proteomes" id="UP000294958"/>
    </source>
</evidence>
<dbReference type="EMBL" id="JENY01000004">
    <property type="protein sequence ID" value="EXL09935.1"/>
    <property type="molecule type" value="Genomic_DNA"/>
</dbReference>
<evidence type="ECO:0000256" key="19">
    <source>
        <dbReference type="HAMAP-Rule" id="MF_00719"/>
    </source>
</evidence>
<evidence type="ECO:0000313" key="21">
    <source>
        <dbReference type="EMBL" id="TDR38033.1"/>
    </source>
</evidence>
<keyword evidence="23" id="KW-1185">Reference proteome</keyword>
<dbReference type="eggNOG" id="COG0368">
    <property type="taxonomic scope" value="Bacteria"/>
</dbReference>
<comment type="catalytic activity">
    <reaction evidence="17 19">
        <text>alpha-ribazole + adenosylcob(III)inamide-GDP = adenosylcob(III)alamin + GMP + H(+)</text>
        <dbReference type="Rhea" id="RHEA:16049"/>
        <dbReference type="ChEBI" id="CHEBI:10329"/>
        <dbReference type="ChEBI" id="CHEBI:15378"/>
        <dbReference type="ChEBI" id="CHEBI:18408"/>
        <dbReference type="ChEBI" id="CHEBI:58115"/>
        <dbReference type="ChEBI" id="CHEBI:60487"/>
        <dbReference type="EC" id="2.7.8.26"/>
    </reaction>
</comment>
<evidence type="ECO:0000256" key="7">
    <source>
        <dbReference type="ARBA" id="ARBA00022475"/>
    </source>
</evidence>
<evidence type="ECO:0000256" key="17">
    <source>
        <dbReference type="ARBA" id="ARBA00048623"/>
    </source>
</evidence>
<dbReference type="STRING" id="69279.BG36_18410"/>
<dbReference type="GO" id="GO:0009236">
    <property type="term" value="P:cobalamin biosynthetic process"/>
    <property type="evidence" value="ECO:0007669"/>
    <property type="project" value="UniProtKB-UniRule"/>
</dbReference>
<evidence type="ECO:0000256" key="8">
    <source>
        <dbReference type="ARBA" id="ARBA00022573"/>
    </source>
</evidence>
<dbReference type="HOGENOM" id="CLU_057426_1_0_5"/>
<keyword evidence="12 19" id="KW-1133">Transmembrane helix</keyword>
<organism evidence="20 22">
    <name type="scientific">Aquamicrobium defluvii</name>
    <dbReference type="NCBI Taxonomy" id="69279"/>
    <lineage>
        <taxon>Bacteria</taxon>
        <taxon>Pseudomonadati</taxon>
        <taxon>Pseudomonadota</taxon>
        <taxon>Alphaproteobacteria</taxon>
        <taxon>Hyphomicrobiales</taxon>
        <taxon>Phyllobacteriaceae</taxon>
        <taxon>Aquamicrobium</taxon>
    </lineage>
</organism>
<evidence type="ECO:0000256" key="13">
    <source>
        <dbReference type="ARBA" id="ARBA00023136"/>
    </source>
</evidence>
<name>A0A011VNM4_9HYPH</name>
<dbReference type="HAMAP" id="MF_00719">
    <property type="entry name" value="CobS"/>
    <property type="match status" value="1"/>
</dbReference>
<comment type="caution">
    <text evidence="20">The sequence shown here is derived from an EMBL/GenBank/DDBJ whole genome shotgun (WGS) entry which is preliminary data.</text>
</comment>
<dbReference type="Proteomes" id="UP000294958">
    <property type="component" value="Unassembled WGS sequence"/>
</dbReference>
<evidence type="ECO:0000256" key="1">
    <source>
        <dbReference type="ARBA" id="ARBA00001946"/>
    </source>
</evidence>
<evidence type="ECO:0000256" key="18">
    <source>
        <dbReference type="ARBA" id="ARBA00049504"/>
    </source>
</evidence>
<dbReference type="GO" id="GO:0008818">
    <property type="term" value="F:cobalamin 5'-phosphate synthase activity"/>
    <property type="evidence" value="ECO:0007669"/>
    <property type="project" value="UniProtKB-UniRule"/>
</dbReference>
<keyword evidence="7 19" id="KW-1003">Cell membrane</keyword>
<evidence type="ECO:0000256" key="4">
    <source>
        <dbReference type="ARBA" id="ARBA00010561"/>
    </source>
</evidence>
<keyword evidence="8 19" id="KW-0169">Cobalamin biosynthesis</keyword>
<dbReference type="UniPathway" id="UPA00148">
    <property type="reaction ID" value="UER00238"/>
</dbReference>
<protein>
    <recommendedName>
        <fullName evidence="6 19">Adenosylcobinamide-GDP ribazoletransferase</fullName>
        <ecNumber evidence="5 19">2.7.8.26</ecNumber>
    </recommendedName>
    <alternativeName>
        <fullName evidence="16 19">Cobalamin synthase</fullName>
    </alternativeName>
    <alternativeName>
        <fullName evidence="15 19">Cobalamin-5'-phosphate synthase</fullName>
    </alternativeName>
</protein>
<evidence type="ECO:0000256" key="15">
    <source>
        <dbReference type="ARBA" id="ARBA00032605"/>
    </source>
</evidence>
<sequence>MRDRLNPLDIALCLAFFTRLPLPHLDFRGRTLADAIWAAPVAGLAVAIIASAAYALGVWLGLPSGPTAALALAAAMLATGCLHEDGLSDVADGFGGGSTRERKLEIMRDSRIGSYGTAALVISLLLRWSTLATLAGPAQVFAALFAAHCASRALPAALMHVLPPARADGLSASAGTISQETALLGAAIGAVSLLILGLGTALAALILLGLLVAGFAALCRRQIGGQTGDTAGALQQLGEIAVLLVASTTFI</sequence>
<keyword evidence="11 19" id="KW-0460">Magnesium</keyword>
<keyword evidence="9 19" id="KW-0808">Transferase</keyword>
<comment type="subcellular location">
    <subcellularLocation>
        <location evidence="2 19">Cell membrane</location>
        <topology evidence="2 19">Multi-pass membrane protein</topology>
    </subcellularLocation>
</comment>
<comment type="function">
    <text evidence="14 19">Joins adenosylcobinamide-GDP and alpha-ribazole to generate adenosylcobalamin (Ado-cobalamin). Also synthesizes adenosylcobalamin 5'-phosphate from adenosylcobinamide-GDP and alpha-ribazole 5'-phosphate.</text>
</comment>
<evidence type="ECO:0000313" key="22">
    <source>
        <dbReference type="Proteomes" id="UP000019849"/>
    </source>
</evidence>
<feature type="transmembrane region" description="Helical" evidence="19">
    <location>
        <begin position="112"/>
        <end position="128"/>
    </location>
</feature>
<keyword evidence="10 19" id="KW-0812">Transmembrane</keyword>
<comment type="caution">
    <text evidence="19">Lacks conserved residue(s) required for the propagation of feature annotation.</text>
</comment>
<dbReference type="EC" id="2.7.8.26" evidence="5 19"/>
<dbReference type="PATRIC" id="fig|69279.3.peg.905"/>
<dbReference type="Pfam" id="PF02654">
    <property type="entry name" value="CobS"/>
    <property type="match status" value="1"/>
</dbReference>
<comment type="catalytic activity">
    <reaction evidence="18 19">
        <text>alpha-ribazole 5'-phosphate + adenosylcob(III)inamide-GDP = adenosylcob(III)alamin 5'-phosphate + GMP + H(+)</text>
        <dbReference type="Rhea" id="RHEA:23560"/>
        <dbReference type="ChEBI" id="CHEBI:15378"/>
        <dbReference type="ChEBI" id="CHEBI:57918"/>
        <dbReference type="ChEBI" id="CHEBI:58115"/>
        <dbReference type="ChEBI" id="CHEBI:60487"/>
        <dbReference type="ChEBI" id="CHEBI:60493"/>
        <dbReference type="EC" id="2.7.8.26"/>
    </reaction>
</comment>
<accession>A0A011VNM4</accession>
<comment type="pathway">
    <text evidence="3 19">Cofactor biosynthesis; adenosylcobalamin biosynthesis; adenosylcobalamin from cob(II)yrinate a,c-diamide: step 7/7.</text>
</comment>
<dbReference type="RefSeq" id="WP_035023902.1">
    <property type="nucleotide sequence ID" value="NZ_KK073879.1"/>
</dbReference>
<dbReference type="GO" id="GO:0005886">
    <property type="term" value="C:plasma membrane"/>
    <property type="evidence" value="ECO:0007669"/>
    <property type="project" value="UniProtKB-SubCell"/>
</dbReference>